<dbReference type="AlphaFoldDB" id="A0A1V4SXQ9"/>
<accession>A0A1V4SXQ9</accession>
<dbReference type="SUPFAM" id="SSF53335">
    <property type="entry name" value="S-adenosyl-L-methionine-dependent methyltransferases"/>
    <property type="match status" value="1"/>
</dbReference>
<dbReference type="OrthoDB" id="7365827at2"/>
<evidence type="ECO:0000313" key="3">
    <source>
        <dbReference type="Proteomes" id="UP000191448"/>
    </source>
</evidence>
<comment type="caution">
    <text evidence="2">The sequence shown here is derived from an EMBL/GenBank/DDBJ whole genome shotgun (WGS) entry which is preliminary data.</text>
</comment>
<dbReference type="GO" id="GO:0032259">
    <property type="term" value="P:methylation"/>
    <property type="evidence" value="ECO:0007669"/>
    <property type="project" value="UniProtKB-KW"/>
</dbReference>
<dbReference type="InterPro" id="IPR013216">
    <property type="entry name" value="Methyltransf_11"/>
</dbReference>
<keyword evidence="2" id="KW-0489">Methyltransferase</keyword>
<dbReference type="GO" id="GO:0008825">
    <property type="term" value="F:cyclopropane-fatty-acyl-phospholipid synthase activity"/>
    <property type="evidence" value="ECO:0007669"/>
    <property type="project" value="UniProtKB-EC"/>
</dbReference>
<dbReference type="Proteomes" id="UP000191448">
    <property type="component" value="Unassembled WGS sequence"/>
</dbReference>
<dbReference type="EMBL" id="LTAY01000023">
    <property type="protein sequence ID" value="OPX49524.1"/>
    <property type="molecule type" value="Genomic_DNA"/>
</dbReference>
<dbReference type="EC" id="2.1.1.79" evidence="2"/>
<evidence type="ECO:0000313" key="2">
    <source>
        <dbReference type="EMBL" id="OPX49524.1"/>
    </source>
</evidence>
<evidence type="ECO:0000259" key="1">
    <source>
        <dbReference type="Pfam" id="PF08241"/>
    </source>
</evidence>
<keyword evidence="2" id="KW-0808">Transferase</keyword>
<dbReference type="PANTHER" id="PTHR43861">
    <property type="entry name" value="TRANS-ACONITATE 2-METHYLTRANSFERASE-RELATED"/>
    <property type="match status" value="1"/>
</dbReference>
<reference evidence="2 3" key="1">
    <citation type="submission" date="2016-02" db="EMBL/GenBank/DDBJ databases">
        <title>Genome sequence of Clostridium thermobutyricum DSM 4928.</title>
        <authorList>
            <person name="Poehlein A."/>
            <person name="Daniel R."/>
        </authorList>
    </citation>
    <scope>NUCLEOTIDE SEQUENCE [LARGE SCALE GENOMIC DNA]</scope>
    <source>
        <strain evidence="2 3">DSM 4928</strain>
    </source>
</reference>
<sequence>MDKMKDFFNNLAEDWDNHSKGDPEKMERIFKTAELKDNSKILDIACGTGVLEEFLLKHNPHSILAVDLSEKMIEKAKSKYKDPKITFLCENVFNLKNEKFDFIIVYNAFPHFLEPQKFIEHISTLLNENGQFVICHGMGRKHLNDHHKRTANEISLGLKPASEVAELISSHFNIKSVIEEEHIYIVYGTKK</sequence>
<proteinExistence type="predicted"/>
<dbReference type="RefSeq" id="WP_080021961.1">
    <property type="nucleotide sequence ID" value="NZ_LTAY01000023.1"/>
</dbReference>
<dbReference type="Gene3D" id="3.40.50.150">
    <property type="entry name" value="Vaccinia Virus protein VP39"/>
    <property type="match status" value="1"/>
</dbReference>
<protein>
    <submittedName>
        <fullName evidence="2">Cyclopropane-fatty-acyl-phospholipid synthase</fullName>
        <ecNumber evidence="2">2.1.1.79</ecNumber>
    </submittedName>
</protein>
<feature type="domain" description="Methyltransferase type 11" evidence="1">
    <location>
        <begin position="42"/>
        <end position="134"/>
    </location>
</feature>
<name>A0A1V4SXQ9_9CLOT</name>
<organism evidence="2 3">
    <name type="scientific">Clostridium thermobutyricum DSM 4928</name>
    <dbReference type="NCBI Taxonomy" id="1121339"/>
    <lineage>
        <taxon>Bacteria</taxon>
        <taxon>Bacillati</taxon>
        <taxon>Bacillota</taxon>
        <taxon>Clostridia</taxon>
        <taxon>Eubacteriales</taxon>
        <taxon>Clostridiaceae</taxon>
        <taxon>Clostridium</taxon>
    </lineage>
</organism>
<dbReference type="InterPro" id="IPR029063">
    <property type="entry name" value="SAM-dependent_MTases_sf"/>
</dbReference>
<dbReference type="Pfam" id="PF08241">
    <property type="entry name" value="Methyltransf_11"/>
    <property type="match status" value="1"/>
</dbReference>
<gene>
    <name evidence="2" type="primary">cfa_1</name>
    <name evidence="2" type="ORF">CLTHE_06210</name>
</gene>
<dbReference type="CDD" id="cd02440">
    <property type="entry name" value="AdoMet_MTases"/>
    <property type="match status" value="1"/>
</dbReference>